<dbReference type="EMBL" id="JAGJCB010000005">
    <property type="protein sequence ID" value="MBP0903580.1"/>
    <property type="molecule type" value="Genomic_DNA"/>
</dbReference>
<organism evidence="1 2">
    <name type="scientific">Mariniflexile gromovii</name>
    <dbReference type="NCBI Taxonomy" id="362523"/>
    <lineage>
        <taxon>Bacteria</taxon>
        <taxon>Pseudomonadati</taxon>
        <taxon>Bacteroidota</taxon>
        <taxon>Flavobacteriia</taxon>
        <taxon>Flavobacteriales</taxon>
        <taxon>Flavobacteriaceae</taxon>
        <taxon>Mariniflexile</taxon>
    </lineage>
</organism>
<protein>
    <submittedName>
        <fullName evidence="1">Uncharacterized protein</fullName>
    </submittedName>
</protein>
<proteinExistence type="predicted"/>
<name>A0ABS4BU38_9FLAO</name>
<evidence type="ECO:0000313" key="2">
    <source>
        <dbReference type="Proteomes" id="UP000670776"/>
    </source>
</evidence>
<dbReference type="RefSeq" id="WP_209653956.1">
    <property type="nucleotide sequence ID" value="NZ_JAGJCB010000005.1"/>
</dbReference>
<gene>
    <name evidence="1" type="ORF">J8H85_07050</name>
</gene>
<reference evidence="1 2" key="1">
    <citation type="submission" date="2021-04" db="EMBL/GenBank/DDBJ databases">
        <title>Mariniflexile gromovii gen. nov., sp. nov., a gliding bacterium isolated from the sea urchin Strongylocentrotus intermedius.</title>
        <authorList>
            <person name="Ko S."/>
            <person name="Le V."/>
            <person name="Ahn C.-Y."/>
            <person name="Oh H.-M."/>
        </authorList>
    </citation>
    <scope>NUCLEOTIDE SEQUENCE [LARGE SCALE GENOMIC DNA]</scope>
    <source>
        <strain evidence="1 2">KCTC 12570</strain>
    </source>
</reference>
<sequence>MSEFKQYRRKNLSEMRPYVKGEKLDGNVSISEADLKAGSPKVGNMIARNPKNHKDQWLVAKAYFDDNFERVE</sequence>
<keyword evidence="2" id="KW-1185">Reference proteome</keyword>
<comment type="caution">
    <text evidence="1">The sequence shown here is derived from an EMBL/GenBank/DDBJ whole genome shotgun (WGS) entry which is preliminary data.</text>
</comment>
<dbReference type="Proteomes" id="UP000670776">
    <property type="component" value="Unassembled WGS sequence"/>
</dbReference>
<evidence type="ECO:0000313" key="1">
    <source>
        <dbReference type="EMBL" id="MBP0903580.1"/>
    </source>
</evidence>
<accession>A0ABS4BU38</accession>